<dbReference type="PANTHER" id="PTHR13182:SF8">
    <property type="entry name" value="CYTOPLASMIC 60S SUBUNIT BIOGENESIS FACTOR ZNF622"/>
    <property type="match status" value="1"/>
</dbReference>
<dbReference type="EMBL" id="LGTL01000004">
    <property type="protein sequence ID" value="KPA83281.1"/>
    <property type="molecule type" value="Genomic_DNA"/>
</dbReference>
<dbReference type="GO" id="GO:0030687">
    <property type="term" value="C:preribosome, large subunit precursor"/>
    <property type="evidence" value="ECO:0007669"/>
    <property type="project" value="TreeGrafter"/>
</dbReference>
<protein>
    <submittedName>
        <fullName evidence="7">Zinc-finger protein conserved</fullName>
    </submittedName>
</protein>
<proteinExistence type="predicted"/>
<evidence type="ECO:0000256" key="2">
    <source>
        <dbReference type="ARBA" id="ARBA00022771"/>
    </source>
</evidence>
<feature type="region of interest" description="Disordered" evidence="5">
    <location>
        <begin position="127"/>
        <end position="149"/>
    </location>
</feature>
<dbReference type="PROSITE" id="PS00028">
    <property type="entry name" value="ZINC_FINGER_C2H2_1"/>
    <property type="match status" value="1"/>
</dbReference>
<gene>
    <name evidence="7" type="ORF">ABB37_02949</name>
</gene>
<evidence type="ECO:0000256" key="5">
    <source>
        <dbReference type="SAM" id="MobiDB-lite"/>
    </source>
</evidence>
<dbReference type="Pfam" id="PF12171">
    <property type="entry name" value="zf-C2H2_jaz"/>
    <property type="match status" value="1"/>
</dbReference>
<sequence length="373" mass="41769">MSRCGTCNVALDDAEALRNHYGSEVHLTNVRRRVEGLRPLNQQEQRHAQQEIDGAGVDESGAPVYSCTLCKKTFRSVQTLQTHIRSTAHLMRKEQRIVARDSEAASMLTSTSLGSAAMGLHRRHNAKKGAARKDAAQKSKTAAAKVGLEEREEDTSEVRCMFCGLLSPDVAANVQHMEAAHHFMIPMAHHCKDVPALLAYLARKVNGLMCIVCNERTRSFASLEALRDHMRESNHERLILSPEYQEFYDVVLANPEGLAPVQLEGVRGDEMVLLDEKSKGKARVVLKREGEVPRARPRETEVQNEKRKAILAAEQESRALVKQEQKELMMAQNQEAAWVATRSGNARHDLQLDVSMRTNKLHPKGYDGNMMFS</sequence>
<dbReference type="InterPro" id="IPR036236">
    <property type="entry name" value="Znf_C2H2_sf"/>
</dbReference>
<evidence type="ECO:0000259" key="6">
    <source>
        <dbReference type="PROSITE" id="PS50157"/>
    </source>
</evidence>
<dbReference type="GO" id="GO:0042273">
    <property type="term" value="P:ribosomal large subunit biogenesis"/>
    <property type="evidence" value="ECO:0007669"/>
    <property type="project" value="TreeGrafter"/>
</dbReference>
<evidence type="ECO:0000256" key="1">
    <source>
        <dbReference type="ARBA" id="ARBA00022723"/>
    </source>
</evidence>
<dbReference type="PANTHER" id="PTHR13182">
    <property type="entry name" value="ZINC FINGER PROTEIN 622"/>
    <property type="match status" value="1"/>
</dbReference>
<dbReference type="RefSeq" id="XP_015661720.1">
    <property type="nucleotide sequence ID" value="XM_015800118.1"/>
</dbReference>
<dbReference type="Proteomes" id="UP000037923">
    <property type="component" value="Unassembled WGS sequence"/>
</dbReference>
<dbReference type="InterPro" id="IPR022755">
    <property type="entry name" value="Znf_C2H2_jaz"/>
</dbReference>
<evidence type="ECO:0000256" key="4">
    <source>
        <dbReference type="PROSITE-ProRule" id="PRU00042"/>
    </source>
</evidence>
<dbReference type="GO" id="GO:0008270">
    <property type="term" value="F:zinc ion binding"/>
    <property type="evidence" value="ECO:0007669"/>
    <property type="project" value="UniProtKB-KW"/>
</dbReference>
<keyword evidence="1" id="KW-0479">Metal-binding</keyword>
<dbReference type="OrthoDB" id="19329at2759"/>
<dbReference type="PROSITE" id="PS50157">
    <property type="entry name" value="ZINC_FINGER_C2H2_2"/>
    <property type="match status" value="1"/>
</dbReference>
<dbReference type="InterPro" id="IPR013087">
    <property type="entry name" value="Znf_C2H2_type"/>
</dbReference>
<dbReference type="SMART" id="SM00355">
    <property type="entry name" value="ZnF_C2H2"/>
    <property type="match status" value="4"/>
</dbReference>
<accession>A0A0N0VGE0</accession>
<keyword evidence="2 4" id="KW-0863">Zinc-finger</keyword>
<feature type="domain" description="C2H2-type" evidence="6">
    <location>
        <begin position="65"/>
        <end position="94"/>
    </location>
</feature>
<dbReference type="InterPro" id="IPR041661">
    <property type="entry name" value="ZN622/Rei1/Reh1_Znf-C2H2"/>
</dbReference>
<evidence type="ECO:0000256" key="3">
    <source>
        <dbReference type="ARBA" id="ARBA00022833"/>
    </source>
</evidence>
<reference evidence="7 8" key="1">
    <citation type="submission" date="2015-07" db="EMBL/GenBank/DDBJ databases">
        <title>High-quality genome of monoxenous trypanosomatid Leptomonas pyrrhocoris.</title>
        <authorList>
            <person name="Flegontov P."/>
            <person name="Butenko A."/>
            <person name="Firsov S."/>
            <person name="Vlcek C."/>
            <person name="Logacheva M.D."/>
            <person name="Field M."/>
            <person name="Filatov D."/>
            <person name="Flegontova O."/>
            <person name="Gerasimov E."/>
            <person name="Jackson A.P."/>
            <person name="Kelly S."/>
            <person name="Opperdoes F."/>
            <person name="O'Reilly A."/>
            <person name="Votypka J."/>
            <person name="Yurchenko V."/>
            <person name="Lukes J."/>
        </authorList>
    </citation>
    <scope>NUCLEOTIDE SEQUENCE [LARGE SCALE GENOMIC DNA]</scope>
    <source>
        <strain evidence="7">H10</strain>
    </source>
</reference>
<evidence type="ECO:0000313" key="8">
    <source>
        <dbReference type="Proteomes" id="UP000037923"/>
    </source>
</evidence>
<dbReference type="AlphaFoldDB" id="A0A0N0VGE0"/>
<evidence type="ECO:0000313" key="7">
    <source>
        <dbReference type="EMBL" id="KPA83281.1"/>
    </source>
</evidence>
<dbReference type="InterPro" id="IPR040025">
    <property type="entry name" value="Znf622/Rei1/Reh1"/>
</dbReference>
<comment type="caution">
    <text evidence="7">The sequence shown here is derived from an EMBL/GenBank/DDBJ whole genome shotgun (WGS) entry which is preliminary data.</text>
</comment>
<organism evidence="7 8">
    <name type="scientific">Leptomonas pyrrhocoris</name>
    <name type="common">Firebug parasite</name>
    <dbReference type="NCBI Taxonomy" id="157538"/>
    <lineage>
        <taxon>Eukaryota</taxon>
        <taxon>Discoba</taxon>
        <taxon>Euglenozoa</taxon>
        <taxon>Kinetoplastea</taxon>
        <taxon>Metakinetoplastina</taxon>
        <taxon>Trypanosomatida</taxon>
        <taxon>Trypanosomatidae</taxon>
        <taxon>Leishmaniinae</taxon>
        <taxon>Leptomonas</taxon>
    </lineage>
</organism>
<name>A0A0N0VGE0_LEPPY</name>
<dbReference type="SUPFAM" id="SSF57667">
    <property type="entry name" value="beta-beta-alpha zinc fingers"/>
    <property type="match status" value="2"/>
</dbReference>
<keyword evidence="3" id="KW-0862">Zinc</keyword>
<dbReference type="OMA" id="WTQTQQQ"/>
<dbReference type="VEuPathDB" id="TriTrypDB:LpyrH10_04_4990"/>
<keyword evidence="8" id="KW-1185">Reference proteome</keyword>
<dbReference type="Pfam" id="PF12756">
    <property type="entry name" value="zf-C2H2_2"/>
    <property type="match status" value="1"/>
</dbReference>
<dbReference type="GeneID" id="26903240"/>
<dbReference type="Gene3D" id="3.30.160.60">
    <property type="entry name" value="Classic Zinc Finger"/>
    <property type="match status" value="1"/>
</dbReference>